<dbReference type="EMBL" id="AMGV01000004">
    <property type="protein sequence ID" value="KEF57735.1"/>
    <property type="molecule type" value="Genomic_DNA"/>
</dbReference>
<dbReference type="VEuPathDB" id="FungiDB:A1O9_05655"/>
<evidence type="ECO:0000259" key="2">
    <source>
        <dbReference type="SMART" id="SM01140"/>
    </source>
</evidence>
<feature type="region of interest" description="Disordered" evidence="1">
    <location>
        <begin position="139"/>
        <end position="174"/>
    </location>
</feature>
<feature type="compositionally biased region" description="Polar residues" evidence="1">
    <location>
        <begin position="162"/>
        <end position="172"/>
    </location>
</feature>
<evidence type="ECO:0000313" key="4">
    <source>
        <dbReference type="Proteomes" id="UP000027920"/>
    </source>
</evidence>
<dbReference type="SUPFAM" id="SSF48371">
    <property type="entry name" value="ARM repeat"/>
    <property type="match status" value="1"/>
</dbReference>
<dbReference type="OrthoDB" id="2155261at2759"/>
<dbReference type="Gene3D" id="1.25.10.10">
    <property type="entry name" value="Leucine-rich Repeat Variant"/>
    <property type="match status" value="1"/>
</dbReference>
<protein>
    <recommendedName>
        <fullName evidence="2">Formin GTPase-binding domain-containing protein</fullName>
    </recommendedName>
</protein>
<name>A0A072PQF8_9EURO</name>
<feature type="region of interest" description="Disordered" evidence="1">
    <location>
        <begin position="210"/>
        <end position="347"/>
    </location>
</feature>
<evidence type="ECO:0000313" key="3">
    <source>
        <dbReference type="EMBL" id="KEF57735.1"/>
    </source>
</evidence>
<feature type="compositionally biased region" description="Basic and acidic residues" evidence="1">
    <location>
        <begin position="410"/>
        <end position="429"/>
    </location>
</feature>
<feature type="region of interest" description="Disordered" evidence="1">
    <location>
        <begin position="812"/>
        <end position="837"/>
    </location>
</feature>
<dbReference type="AlphaFoldDB" id="A0A072PQF8"/>
<dbReference type="SMART" id="SM01140">
    <property type="entry name" value="Drf_GBD"/>
    <property type="match status" value="1"/>
</dbReference>
<dbReference type="GeneID" id="25280578"/>
<keyword evidence="4" id="KW-1185">Reference proteome</keyword>
<feature type="region of interest" description="Disordered" evidence="1">
    <location>
        <begin position="382"/>
        <end position="497"/>
    </location>
</feature>
<dbReference type="GO" id="GO:0003779">
    <property type="term" value="F:actin binding"/>
    <property type="evidence" value="ECO:0007669"/>
    <property type="project" value="InterPro"/>
</dbReference>
<dbReference type="InterPro" id="IPR011989">
    <property type="entry name" value="ARM-like"/>
</dbReference>
<feature type="compositionally biased region" description="Low complexity" evidence="1">
    <location>
        <begin position="472"/>
        <end position="497"/>
    </location>
</feature>
<organism evidence="3 4">
    <name type="scientific">Exophiala aquamarina CBS 119918</name>
    <dbReference type="NCBI Taxonomy" id="1182545"/>
    <lineage>
        <taxon>Eukaryota</taxon>
        <taxon>Fungi</taxon>
        <taxon>Dikarya</taxon>
        <taxon>Ascomycota</taxon>
        <taxon>Pezizomycotina</taxon>
        <taxon>Eurotiomycetes</taxon>
        <taxon>Chaetothyriomycetidae</taxon>
        <taxon>Chaetothyriales</taxon>
        <taxon>Herpotrichiellaceae</taxon>
        <taxon>Exophiala</taxon>
    </lineage>
</organism>
<dbReference type="Proteomes" id="UP000027920">
    <property type="component" value="Unassembled WGS sequence"/>
</dbReference>
<sequence length="860" mass="96221">MAPTVHQVASIFEDSQPEPRGRRPYHSRVPSVGDVLRGRRKESNSPVKSQKQYPREASESASSPLGERHINSPPPPKRVPTKTGNETRPPATPTHKKTASSVSLKGFILGKEKPLDTGSVSSAEGWIVEKKPKKVKSATNLGGLLKRKSKKDLKEDIRDQENVSPNKQVQLPSPTPIWAQFATQPLENPDGTMHYPMAQRRTVEEEIKLYTPKDYSEFRPSEQRNFYGCRPSAPSPIEFRPPQRPFLEHKSSRSSIFTENLDEESSTEQQRPKSRDQSVSRPGSSYAPEARPPLQTRSSESSQTDHKAKRGSRVFEVIQNFNLKSRRETRSTTETHGNPNTPLSPQELDTAFEKVLDSLNIPMNMRDNMRNLKPDVKAGLMKGERIGSGSPTGLIPSDGVDVRSASRSPKKSDPDRPKSQGEDGKDGKRSRSRSRPRSRILTLSKSDESSPTKADRPGSSSRSRSKTRNKSTDISSSRPTSSRAMSSSVSLGSLSVSDSATTPGDFIHYLREVQKPELVEVNKVHKLRILLRNESISWTDHFVTKGGMDELIQLFYRIAKIEWREEHEDNLLHETLLCLKGLCTTSLALQRLEQIEKEFFPALLAMLFDPERKGPSEFATRGTIVSLLFAHLSCTMGTDEDRMQQKAEVVLGYLRDPAPEEGKQPPDFVSQMHIARPYRVWSKEVANVTKEVFWIFLHHLNVVPIVEANEHLGYMRAHYPALRPPHPAAPYVGGVEWEATQYLAIHLDLLNGIIASIPTVAQRNGLREELRNSGWEKVMGGSLRTCKEKFYSGVHDGLRCWVSAAKADGWPVEDVRAGPPREANSPRKSPVKKKADEIPQLALDVGVGQTATAKDEDGWM</sequence>
<dbReference type="HOGENOM" id="CLU_008022_0_0_1"/>
<comment type="caution">
    <text evidence="3">The sequence shown here is derived from an EMBL/GenBank/DDBJ whole genome shotgun (WGS) entry which is preliminary data.</text>
</comment>
<dbReference type="InterPro" id="IPR016024">
    <property type="entry name" value="ARM-type_fold"/>
</dbReference>
<feature type="region of interest" description="Disordered" evidence="1">
    <location>
        <begin position="1"/>
        <end position="121"/>
    </location>
</feature>
<dbReference type="InterPro" id="IPR010473">
    <property type="entry name" value="GTPase-bd"/>
</dbReference>
<feature type="compositionally biased region" description="Basic and acidic residues" evidence="1">
    <location>
        <begin position="445"/>
        <end position="456"/>
    </location>
</feature>
<accession>A0A072PQF8</accession>
<dbReference type="GO" id="GO:0031267">
    <property type="term" value="F:small GTPase binding"/>
    <property type="evidence" value="ECO:0007669"/>
    <property type="project" value="InterPro"/>
</dbReference>
<gene>
    <name evidence="3" type="ORF">A1O9_05655</name>
</gene>
<dbReference type="GO" id="GO:0030036">
    <property type="term" value="P:actin cytoskeleton organization"/>
    <property type="evidence" value="ECO:0007669"/>
    <property type="project" value="InterPro"/>
</dbReference>
<proteinExistence type="predicted"/>
<dbReference type="RefSeq" id="XP_013260325.1">
    <property type="nucleotide sequence ID" value="XM_013404871.1"/>
</dbReference>
<feature type="compositionally biased region" description="Basic and acidic residues" evidence="1">
    <location>
        <begin position="152"/>
        <end position="161"/>
    </location>
</feature>
<feature type="domain" description="Formin GTPase-binding" evidence="2">
    <location>
        <begin position="339"/>
        <end position="631"/>
    </location>
</feature>
<reference evidence="3 4" key="1">
    <citation type="submission" date="2013-03" db="EMBL/GenBank/DDBJ databases">
        <title>The Genome Sequence of Exophiala aquamarina CBS 119918.</title>
        <authorList>
            <consortium name="The Broad Institute Genomics Platform"/>
            <person name="Cuomo C."/>
            <person name="de Hoog S."/>
            <person name="Gorbushina A."/>
            <person name="Walker B."/>
            <person name="Young S.K."/>
            <person name="Zeng Q."/>
            <person name="Gargeya S."/>
            <person name="Fitzgerald M."/>
            <person name="Haas B."/>
            <person name="Abouelleil A."/>
            <person name="Allen A.W."/>
            <person name="Alvarado L."/>
            <person name="Arachchi H.M."/>
            <person name="Berlin A.M."/>
            <person name="Chapman S.B."/>
            <person name="Gainer-Dewar J."/>
            <person name="Goldberg J."/>
            <person name="Griggs A."/>
            <person name="Gujja S."/>
            <person name="Hansen M."/>
            <person name="Howarth C."/>
            <person name="Imamovic A."/>
            <person name="Ireland A."/>
            <person name="Larimer J."/>
            <person name="McCowan C."/>
            <person name="Murphy C."/>
            <person name="Pearson M."/>
            <person name="Poon T.W."/>
            <person name="Priest M."/>
            <person name="Roberts A."/>
            <person name="Saif S."/>
            <person name="Shea T."/>
            <person name="Sisk P."/>
            <person name="Sykes S."/>
            <person name="Wortman J."/>
            <person name="Nusbaum C."/>
            <person name="Birren B."/>
        </authorList>
    </citation>
    <scope>NUCLEOTIDE SEQUENCE [LARGE SCALE GENOMIC DNA]</scope>
    <source>
        <strain evidence="3 4">CBS 119918</strain>
    </source>
</reference>
<evidence type="ECO:0000256" key="1">
    <source>
        <dbReference type="SAM" id="MobiDB-lite"/>
    </source>
</evidence>